<dbReference type="GO" id="GO:0015562">
    <property type="term" value="F:efflux transmembrane transporter activity"/>
    <property type="evidence" value="ECO:0007669"/>
    <property type="project" value="InterPro"/>
</dbReference>
<comment type="similarity">
    <text evidence="2">Belongs to the outer membrane factor (OMF) (TC 1.B.17) family.</text>
</comment>
<name>A0A8J4H926_9PROT</name>
<comment type="caution">
    <text evidence="9">The sequence shown here is derived from an EMBL/GenBank/DDBJ whole genome shotgun (WGS) entry which is preliminary data.</text>
</comment>
<protein>
    <submittedName>
        <fullName evidence="9">Secretion protein</fullName>
    </submittedName>
</protein>
<dbReference type="InterPro" id="IPR003423">
    <property type="entry name" value="OMP_efflux"/>
</dbReference>
<dbReference type="PANTHER" id="PTHR30026">
    <property type="entry name" value="OUTER MEMBRANE PROTEIN TOLC"/>
    <property type="match status" value="1"/>
</dbReference>
<proteinExistence type="inferred from homology"/>
<dbReference type="Pfam" id="PF02321">
    <property type="entry name" value="OEP"/>
    <property type="match status" value="2"/>
</dbReference>
<dbReference type="InterPro" id="IPR010130">
    <property type="entry name" value="T1SS_OMP_TolC"/>
</dbReference>
<evidence type="ECO:0000256" key="5">
    <source>
        <dbReference type="ARBA" id="ARBA00022692"/>
    </source>
</evidence>
<keyword evidence="4" id="KW-1134">Transmembrane beta strand</keyword>
<dbReference type="PANTHER" id="PTHR30026:SF22">
    <property type="entry name" value="OUTER MEMBRANE EFFLUX PROTEIN"/>
    <property type="match status" value="1"/>
</dbReference>
<evidence type="ECO:0000256" key="6">
    <source>
        <dbReference type="ARBA" id="ARBA00023136"/>
    </source>
</evidence>
<dbReference type="InterPro" id="IPR051906">
    <property type="entry name" value="TolC-like"/>
</dbReference>
<gene>
    <name evidence="9" type="ORF">ENY07_02645</name>
</gene>
<keyword evidence="7" id="KW-0998">Cell outer membrane</keyword>
<evidence type="ECO:0000256" key="8">
    <source>
        <dbReference type="SAM" id="Coils"/>
    </source>
</evidence>
<evidence type="ECO:0000313" key="9">
    <source>
        <dbReference type="EMBL" id="HGC42109.1"/>
    </source>
</evidence>
<sequence>MARRNQRLDGRARRAGWALAIGAGLAIGAPDLALAADPPAPKPEPPRTLVEALVAAYSTNPTLLSERAHLRSVDENVPQALAGWRPQVAVQGEAGYGYGTQSFYIAPGPATVFSNARDIGIAQVNVTQPLYTGGKVHAQTQQAENTVMAERAKLIATEQQVFSSAVSAYVTVIEDQQLLALNINNEQVLTKQLQATNDRFRVGEITRTDVAQAEAALAQARSQRETAEGTLQTARATYLSVIGEQAARLIEPQPLKLPVRNEGDANKLAAANNPNVINAQFQLAAAQDAIDTAFSSLMPTVSAQVQNFVQNNVGFPYSSVTGGQATLNLNMPIYQGGSEYAAIRQARQSEQAARKSLDEARRTAVQQATQSWETLIAARAAIDSDRAAVRSNQIALEGVEREAIVGSRTTLDVLNAQQALLASQVTLVQDLASMVNGSYNVAAAIGRLTARDLGLPVAVYDETAYYRAVRNRWFGSGDYATGQPGR</sequence>
<dbReference type="NCBIfam" id="TIGR01844">
    <property type="entry name" value="type_I_sec_TolC"/>
    <property type="match status" value="1"/>
</dbReference>
<keyword evidence="5" id="KW-0812">Transmembrane</keyword>
<evidence type="ECO:0000256" key="3">
    <source>
        <dbReference type="ARBA" id="ARBA00022448"/>
    </source>
</evidence>
<dbReference type="GO" id="GO:0009279">
    <property type="term" value="C:cell outer membrane"/>
    <property type="evidence" value="ECO:0007669"/>
    <property type="project" value="UniProtKB-SubCell"/>
</dbReference>
<evidence type="ECO:0000256" key="2">
    <source>
        <dbReference type="ARBA" id="ARBA00007613"/>
    </source>
</evidence>
<dbReference type="GO" id="GO:0015288">
    <property type="term" value="F:porin activity"/>
    <property type="evidence" value="ECO:0007669"/>
    <property type="project" value="TreeGrafter"/>
</dbReference>
<evidence type="ECO:0000256" key="1">
    <source>
        <dbReference type="ARBA" id="ARBA00004442"/>
    </source>
</evidence>
<accession>A0A8J4H926</accession>
<keyword evidence="6" id="KW-0472">Membrane</keyword>
<organism evidence="9">
    <name type="scientific">Acidicaldus sp</name>
    <dbReference type="NCBI Taxonomy" id="1872105"/>
    <lineage>
        <taxon>Bacteria</taxon>
        <taxon>Pseudomonadati</taxon>
        <taxon>Pseudomonadota</taxon>
        <taxon>Alphaproteobacteria</taxon>
        <taxon>Acetobacterales</taxon>
        <taxon>Acetobacteraceae</taxon>
        <taxon>Acidicaldus</taxon>
    </lineage>
</organism>
<evidence type="ECO:0000256" key="7">
    <source>
        <dbReference type="ARBA" id="ARBA00023237"/>
    </source>
</evidence>
<feature type="coiled-coil region" evidence="8">
    <location>
        <begin position="210"/>
        <end position="237"/>
    </location>
</feature>
<comment type="subcellular location">
    <subcellularLocation>
        <location evidence="1">Cell outer membrane</location>
    </subcellularLocation>
</comment>
<dbReference type="Gene3D" id="1.20.1600.10">
    <property type="entry name" value="Outer membrane efflux proteins (OEP)"/>
    <property type="match status" value="1"/>
</dbReference>
<dbReference type="AlphaFoldDB" id="A0A8J4H926"/>
<dbReference type="EMBL" id="DTQM01000051">
    <property type="protein sequence ID" value="HGC42109.1"/>
    <property type="molecule type" value="Genomic_DNA"/>
</dbReference>
<keyword evidence="3" id="KW-0813">Transport</keyword>
<reference evidence="9" key="1">
    <citation type="journal article" date="2020" name="mSystems">
        <title>Genome- and Community-Level Interaction Insights into Carbon Utilization and Element Cycling Functions of Hydrothermarchaeota in Hydrothermal Sediment.</title>
        <authorList>
            <person name="Zhou Z."/>
            <person name="Liu Y."/>
            <person name="Xu W."/>
            <person name="Pan J."/>
            <person name="Luo Z.H."/>
            <person name="Li M."/>
        </authorList>
    </citation>
    <scope>NUCLEOTIDE SEQUENCE</scope>
    <source>
        <strain evidence="9">SpSt-997</strain>
    </source>
</reference>
<evidence type="ECO:0000256" key="4">
    <source>
        <dbReference type="ARBA" id="ARBA00022452"/>
    </source>
</evidence>
<dbReference type="GO" id="GO:1990281">
    <property type="term" value="C:efflux pump complex"/>
    <property type="evidence" value="ECO:0007669"/>
    <property type="project" value="TreeGrafter"/>
</dbReference>
<dbReference type="SUPFAM" id="SSF56954">
    <property type="entry name" value="Outer membrane efflux proteins (OEP)"/>
    <property type="match status" value="1"/>
</dbReference>
<keyword evidence="8" id="KW-0175">Coiled coil</keyword>